<evidence type="ECO:0000313" key="1">
    <source>
        <dbReference type="EMBL" id="EEC03190.1"/>
    </source>
</evidence>
<dbReference type="PaxDb" id="6945-B7P9B8"/>
<evidence type="ECO:0000313" key="2">
    <source>
        <dbReference type="EnsemblMetazoa" id="ISCW002842-PA"/>
    </source>
</evidence>
<dbReference type="InParanoid" id="B7P9B8"/>
<gene>
    <name evidence="1" type="ORF">IscW_ISCW002842</name>
</gene>
<reference evidence="1 3" key="1">
    <citation type="submission" date="2008-03" db="EMBL/GenBank/DDBJ databases">
        <title>Annotation of Ixodes scapularis.</title>
        <authorList>
            <consortium name="Ixodes scapularis Genome Project Consortium"/>
            <person name="Caler E."/>
            <person name="Hannick L.I."/>
            <person name="Bidwell S."/>
            <person name="Joardar V."/>
            <person name="Thiagarajan M."/>
            <person name="Amedeo P."/>
            <person name="Galinsky K.J."/>
            <person name="Schobel S."/>
            <person name="Inman J."/>
            <person name="Hostetler J."/>
            <person name="Miller J."/>
            <person name="Hammond M."/>
            <person name="Megy K."/>
            <person name="Lawson D."/>
            <person name="Kodira C."/>
            <person name="Sutton G."/>
            <person name="Meyer J."/>
            <person name="Hill C.A."/>
            <person name="Birren B."/>
            <person name="Nene V."/>
            <person name="Collins F."/>
            <person name="Alarcon-Chaidez F."/>
            <person name="Wikel S."/>
            <person name="Strausberg R."/>
        </authorList>
    </citation>
    <scope>NUCLEOTIDE SEQUENCE [LARGE SCALE GENOMIC DNA]</scope>
    <source>
        <strain evidence="3">Wikel</strain>
        <strain evidence="1">Wikel colony</strain>
    </source>
</reference>
<dbReference type="AlphaFoldDB" id="B7P9B8"/>
<accession>B7P9B8</accession>
<organism>
    <name type="scientific">Ixodes scapularis</name>
    <name type="common">Black-legged tick</name>
    <name type="synonym">Deer tick</name>
    <dbReference type="NCBI Taxonomy" id="6945"/>
    <lineage>
        <taxon>Eukaryota</taxon>
        <taxon>Metazoa</taxon>
        <taxon>Ecdysozoa</taxon>
        <taxon>Arthropoda</taxon>
        <taxon>Chelicerata</taxon>
        <taxon>Arachnida</taxon>
        <taxon>Acari</taxon>
        <taxon>Parasitiformes</taxon>
        <taxon>Ixodida</taxon>
        <taxon>Ixodoidea</taxon>
        <taxon>Ixodidae</taxon>
        <taxon>Ixodinae</taxon>
        <taxon>Ixodes</taxon>
    </lineage>
</organism>
<keyword evidence="3" id="KW-1185">Reference proteome</keyword>
<dbReference type="VEuPathDB" id="VectorBase:ISCW002842"/>
<sequence>MWGVGGPVAPPLPPPWQPPGSYHNWGYHNQQFLKWRTWAMPAGGPFAKGYDASQFVSWGSYIVEPL</sequence>
<dbReference type="EnsemblMetazoa" id="ISCW002842-RA">
    <property type="protein sequence ID" value="ISCW002842-PA"/>
    <property type="gene ID" value="ISCW002842"/>
</dbReference>
<dbReference type="HOGENOM" id="CLU_2833971_0_0_1"/>
<evidence type="ECO:0000313" key="3">
    <source>
        <dbReference type="Proteomes" id="UP000001555"/>
    </source>
</evidence>
<proteinExistence type="predicted"/>
<protein>
    <submittedName>
        <fullName evidence="1 2">Uncharacterized protein</fullName>
    </submittedName>
</protein>
<reference evidence="2" key="2">
    <citation type="submission" date="2020-05" db="UniProtKB">
        <authorList>
            <consortium name="EnsemblMetazoa"/>
        </authorList>
    </citation>
    <scope>IDENTIFICATION</scope>
    <source>
        <strain evidence="2">wikel</strain>
    </source>
</reference>
<dbReference type="VEuPathDB" id="VectorBase:ISCI002842"/>
<dbReference type="EMBL" id="ABJB010312679">
    <property type="status" value="NOT_ANNOTATED_CDS"/>
    <property type="molecule type" value="Genomic_DNA"/>
</dbReference>
<dbReference type="EMBL" id="DS662336">
    <property type="protein sequence ID" value="EEC03190.1"/>
    <property type="molecule type" value="Genomic_DNA"/>
</dbReference>
<dbReference type="Proteomes" id="UP000001555">
    <property type="component" value="Unassembled WGS sequence"/>
</dbReference>
<name>B7P9B8_IXOSC</name>